<name>A0A9Q8Z317_CURCL</name>
<evidence type="ECO:0000313" key="6">
    <source>
        <dbReference type="EMBL" id="USP75001.1"/>
    </source>
</evidence>
<reference evidence="6" key="1">
    <citation type="submission" date="2021-12" db="EMBL/GenBank/DDBJ databases">
        <title>Curvularia clavata genome.</title>
        <authorList>
            <person name="Cao Y."/>
        </authorList>
    </citation>
    <scope>NUCLEOTIDE SEQUENCE</scope>
    <source>
        <strain evidence="6">Yc1106</strain>
    </source>
</reference>
<sequence>MIGKMFFFLFLSLWASLSGAALVYRADSRAPSTIKSAGGFLSKGTSKAGAVAPDISLWNHVNGDPSSGFSRENDGYVSTTTDLALATSWVTRLLGGNGYVYQIQVAPNMIDCQEILKQYNPFPEEKEYAALGGIPYNQIVGWSKVTNRKVGAVEKNKDYNKKLFKRSTHATGQYQLAAFPPGHRAWSQSPWNAYAACTNPKIRAARALVGRATCRPKKSNADYANEYAKTMYT</sequence>
<dbReference type="PRINTS" id="PR00771">
    <property type="entry name" value="ENTEROTOXINA"/>
</dbReference>
<dbReference type="Pfam" id="PF01375">
    <property type="entry name" value="Enterotoxin_a"/>
    <property type="match status" value="1"/>
</dbReference>
<dbReference type="AlphaFoldDB" id="A0A9Q8Z317"/>
<evidence type="ECO:0000256" key="3">
    <source>
        <dbReference type="ARBA" id="ARBA00023026"/>
    </source>
</evidence>
<keyword evidence="7" id="KW-1185">Reference proteome</keyword>
<accession>A0A9Q8Z317</accession>
<protein>
    <submittedName>
        <fullName evidence="6">Heat-labile enterotoxin IIA, A chain</fullName>
    </submittedName>
</protein>
<gene>
    <name evidence="6" type="ORF">yc1106_02275</name>
</gene>
<evidence type="ECO:0000256" key="2">
    <source>
        <dbReference type="ARBA" id="ARBA00022729"/>
    </source>
</evidence>
<keyword evidence="2 5" id="KW-0732">Signal</keyword>
<dbReference type="VEuPathDB" id="FungiDB:yc1106_02275"/>
<organism evidence="6 7">
    <name type="scientific">Curvularia clavata</name>
    <dbReference type="NCBI Taxonomy" id="95742"/>
    <lineage>
        <taxon>Eukaryota</taxon>
        <taxon>Fungi</taxon>
        <taxon>Dikarya</taxon>
        <taxon>Ascomycota</taxon>
        <taxon>Pezizomycotina</taxon>
        <taxon>Dothideomycetes</taxon>
        <taxon>Pleosporomycetidae</taxon>
        <taxon>Pleosporales</taxon>
        <taxon>Pleosporineae</taxon>
        <taxon>Pleosporaceae</taxon>
        <taxon>Curvularia</taxon>
    </lineage>
</organism>
<dbReference type="Gene3D" id="3.90.210.10">
    <property type="entry name" value="Heat-Labile Enterotoxin, subunit A"/>
    <property type="match status" value="1"/>
</dbReference>
<dbReference type="InterPro" id="IPR001144">
    <property type="entry name" value="Enterotoxin_A"/>
</dbReference>
<dbReference type="Proteomes" id="UP001056012">
    <property type="component" value="Chromosome 2"/>
</dbReference>
<proteinExistence type="predicted"/>
<feature type="chain" id="PRO_5040367867" evidence="5">
    <location>
        <begin position="21"/>
        <end position="233"/>
    </location>
</feature>
<feature type="signal peptide" evidence="5">
    <location>
        <begin position="1"/>
        <end position="20"/>
    </location>
</feature>
<evidence type="ECO:0000256" key="4">
    <source>
        <dbReference type="ARBA" id="ARBA00023157"/>
    </source>
</evidence>
<evidence type="ECO:0000256" key="1">
    <source>
        <dbReference type="ARBA" id="ARBA00022656"/>
    </source>
</evidence>
<keyword evidence="1" id="KW-0800">Toxin</keyword>
<dbReference type="EMBL" id="CP089275">
    <property type="protein sequence ID" value="USP75001.1"/>
    <property type="molecule type" value="Genomic_DNA"/>
</dbReference>
<dbReference type="OrthoDB" id="3794605at2759"/>
<evidence type="ECO:0000256" key="5">
    <source>
        <dbReference type="SAM" id="SignalP"/>
    </source>
</evidence>
<keyword evidence="3" id="KW-0843">Virulence</keyword>
<dbReference type="SUPFAM" id="SSF56399">
    <property type="entry name" value="ADP-ribosylation"/>
    <property type="match status" value="1"/>
</dbReference>
<evidence type="ECO:0000313" key="7">
    <source>
        <dbReference type="Proteomes" id="UP001056012"/>
    </source>
</evidence>
<keyword evidence="4" id="KW-1015">Disulfide bond</keyword>
<dbReference type="GO" id="GO:0090729">
    <property type="term" value="F:toxin activity"/>
    <property type="evidence" value="ECO:0007669"/>
    <property type="project" value="UniProtKB-KW"/>
</dbReference>